<protein>
    <submittedName>
        <fullName evidence="1">Helix-turn-helix transcriptional regulator</fullName>
    </submittedName>
</protein>
<proteinExistence type="predicted"/>
<organism evidence="1 2">
    <name type="scientific">Caenimonas terrae</name>
    <dbReference type="NCBI Taxonomy" id="696074"/>
    <lineage>
        <taxon>Bacteria</taxon>
        <taxon>Pseudomonadati</taxon>
        <taxon>Pseudomonadota</taxon>
        <taxon>Betaproteobacteria</taxon>
        <taxon>Burkholderiales</taxon>
        <taxon>Comamonadaceae</taxon>
        <taxon>Caenimonas</taxon>
    </lineage>
</organism>
<comment type="caution">
    <text evidence="1">The sequence shown here is derived from an EMBL/GenBank/DDBJ whole genome shotgun (WGS) entry which is preliminary data.</text>
</comment>
<keyword evidence="2" id="KW-1185">Reference proteome</keyword>
<dbReference type="EMBL" id="JBHSMF010000002">
    <property type="protein sequence ID" value="MFC5496305.1"/>
    <property type="molecule type" value="Genomic_DNA"/>
</dbReference>
<dbReference type="RefSeq" id="WP_376848331.1">
    <property type="nucleotide sequence ID" value="NZ_JBHSMF010000002.1"/>
</dbReference>
<name>A0ABW0N748_9BURK</name>
<dbReference type="Proteomes" id="UP001596037">
    <property type="component" value="Unassembled WGS sequence"/>
</dbReference>
<sequence>MNQVISHTASLSEPTPSRVLTKPELAGALHMSVRSLEGLLKAGDLPAGVRRGRFLFWDANVVCKWHDELFAAQRAWIPS</sequence>
<evidence type="ECO:0000313" key="2">
    <source>
        <dbReference type="Proteomes" id="UP001596037"/>
    </source>
</evidence>
<gene>
    <name evidence="1" type="ORF">ACFPOE_02045</name>
</gene>
<evidence type="ECO:0000313" key="1">
    <source>
        <dbReference type="EMBL" id="MFC5496305.1"/>
    </source>
</evidence>
<accession>A0ABW0N748</accession>
<reference evidence="2" key="1">
    <citation type="journal article" date="2019" name="Int. J. Syst. Evol. Microbiol.">
        <title>The Global Catalogue of Microorganisms (GCM) 10K type strain sequencing project: providing services to taxonomists for standard genome sequencing and annotation.</title>
        <authorList>
            <consortium name="The Broad Institute Genomics Platform"/>
            <consortium name="The Broad Institute Genome Sequencing Center for Infectious Disease"/>
            <person name="Wu L."/>
            <person name="Ma J."/>
        </authorList>
    </citation>
    <scope>NUCLEOTIDE SEQUENCE [LARGE SCALE GENOMIC DNA]</scope>
    <source>
        <strain evidence="2">CCUG 57401</strain>
    </source>
</reference>